<sequence>MADDGFGKWQLNSLVPRNEEVKDHLLGKEGSSLESLHDDLPQLTLLLALLVHDDRQVHASKFWDQLALGAVVVDTGSMPVTVENKVGVCGLNECYLNVARRTVSYRWTWLFFGWRTASADTVHTNRALKSMSFRDNLNNEKKKIGCEKNKQQRRQSHIFENKREEGRWW</sequence>
<reference evidence="1 2" key="1">
    <citation type="submission" date="2022-12" db="EMBL/GenBank/DDBJ databases">
        <title>Chromosome-scale assembly of the Ensete ventricosum genome.</title>
        <authorList>
            <person name="Dussert Y."/>
            <person name="Stocks J."/>
            <person name="Wendawek A."/>
            <person name="Woldeyes F."/>
            <person name="Nichols R.A."/>
            <person name="Borrell J.S."/>
        </authorList>
    </citation>
    <scope>NUCLEOTIDE SEQUENCE [LARGE SCALE GENOMIC DNA]</scope>
    <source>
        <strain evidence="2">cv. Maze</strain>
        <tissue evidence="1">Seeds</tissue>
    </source>
</reference>
<protein>
    <submittedName>
        <fullName evidence="1">Uncharacterized protein</fullName>
    </submittedName>
</protein>
<name>A0AAV8P2D8_ENSVE</name>
<accession>A0AAV8P2D8</accession>
<organism evidence="1 2">
    <name type="scientific">Ensete ventricosum</name>
    <name type="common">Abyssinian banana</name>
    <name type="synonym">Musa ensete</name>
    <dbReference type="NCBI Taxonomy" id="4639"/>
    <lineage>
        <taxon>Eukaryota</taxon>
        <taxon>Viridiplantae</taxon>
        <taxon>Streptophyta</taxon>
        <taxon>Embryophyta</taxon>
        <taxon>Tracheophyta</taxon>
        <taxon>Spermatophyta</taxon>
        <taxon>Magnoliopsida</taxon>
        <taxon>Liliopsida</taxon>
        <taxon>Zingiberales</taxon>
        <taxon>Musaceae</taxon>
        <taxon>Ensete</taxon>
    </lineage>
</organism>
<comment type="caution">
    <text evidence="1">The sequence shown here is derived from an EMBL/GenBank/DDBJ whole genome shotgun (WGS) entry which is preliminary data.</text>
</comment>
<keyword evidence="2" id="KW-1185">Reference proteome</keyword>
<dbReference type="EMBL" id="JAQQAF010000009">
    <property type="protein sequence ID" value="KAJ8460660.1"/>
    <property type="molecule type" value="Genomic_DNA"/>
</dbReference>
<dbReference type="Proteomes" id="UP001222027">
    <property type="component" value="Unassembled WGS sequence"/>
</dbReference>
<evidence type="ECO:0000313" key="1">
    <source>
        <dbReference type="EMBL" id="KAJ8460660.1"/>
    </source>
</evidence>
<gene>
    <name evidence="1" type="ORF">OPV22_033586</name>
</gene>
<proteinExistence type="predicted"/>
<dbReference type="AlphaFoldDB" id="A0AAV8P2D8"/>
<evidence type="ECO:0000313" key="2">
    <source>
        <dbReference type="Proteomes" id="UP001222027"/>
    </source>
</evidence>